<evidence type="ECO:0000313" key="2">
    <source>
        <dbReference type="EMBL" id="GAA1676128.1"/>
    </source>
</evidence>
<reference evidence="3" key="1">
    <citation type="journal article" date="2019" name="Int. J. Syst. Evol. Microbiol.">
        <title>The Global Catalogue of Microorganisms (GCM) 10K type strain sequencing project: providing services to taxonomists for standard genome sequencing and annotation.</title>
        <authorList>
            <consortium name="The Broad Institute Genomics Platform"/>
            <consortium name="The Broad Institute Genome Sequencing Center for Infectious Disease"/>
            <person name="Wu L."/>
            <person name="Ma J."/>
        </authorList>
    </citation>
    <scope>NUCLEOTIDE SEQUENCE [LARGE SCALE GENOMIC DNA]</scope>
    <source>
        <strain evidence="3">JCM 14718</strain>
    </source>
</reference>
<dbReference type="Proteomes" id="UP001500618">
    <property type="component" value="Unassembled WGS sequence"/>
</dbReference>
<keyword evidence="1" id="KW-0472">Membrane</keyword>
<dbReference type="Pfam" id="PF11755">
    <property type="entry name" value="DUF3311"/>
    <property type="match status" value="1"/>
</dbReference>
<evidence type="ECO:0000313" key="3">
    <source>
        <dbReference type="Proteomes" id="UP001500618"/>
    </source>
</evidence>
<accession>A0ABP4SVK0</accession>
<name>A0ABP4SVK0_9ACTN</name>
<evidence type="ECO:0008006" key="4">
    <source>
        <dbReference type="Google" id="ProtNLM"/>
    </source>
</evidence>
<evidence type="ECO:0000256" key="1">
    <source>
        <dbReference type="SAM" id="Phobius"/>
    </source>
</evidence>
<keyword evidence="1" id="KW-1133">Transmembrane helix</keyword>
<protein>
    <recommendedName>
        <fullName evidence="4">DUF3311 domain-containing protein</fullName>
    </recommendedName>
</protein>
<dbReference type="RefSeq" id="WP_344310287.1">
    <property type="nucleotide sequence ID" value="NZ_BAAANY010000009.1"/>
</dbReference>
<proteinExistence type="predicted"/>
<keyword evidence="3" id="KW-1185">Reference proteome</keyword>
<organism evidence="2 3">
    <name type="scientific">Fodinicola feengrottensis</name>
    <dbReference type="NCBI Taxonomy" id="435914"/>
    <lineage>
        <taxon>Bacteria</taxon>
        <taxon>Bacillati</taxon>
        <taxon>Actinomycetota</taxon>
        <taxon>Actinomycetes</taxon>
        <taxon>Mycobacteriales</taxon>
        <taxon>Fodinicola</taxon>
    </lineage>
</organism>
<dbReference type="EMBL" id="BAAANY010000009">
    <property type="protein sequence ID" value="GAA1676128.1"/>
    <property type="molecule type" value="Genomic_DNA"/>
</dbReference>
<gene>
    <name evidence="2" type="ORF">GCM10009765_26810</name>
</gene>
<feature type="transmembrane region" description="Helical" evidence="1">
    <location>
        <begin position="35"/>
        <end position="55"/>
    </location>
</feature>
<sequence length="82" mass="9387">MRRRSLLWLLVPVVMFAVAIPFANRITPLVAGLPFLLFWTLLSVIVTPVAIWLAARGDHRYREDSEEPALLFGRRKADEAQK</sequence>
<dbReference type="InterPro" id="IPR021741">
    <property type="entry name" value="DUF3311"/>
</dbReference>
<comment type="caution">
    <text evidence="2">The sequence shown here is derived from an EMBL/GenBank/DDBJ whole genome shotgun (WGS) entry which is preliminary data.</text>
</comment>
<keyword evidence="1" id="KW-0812">Transmembrane</keyword>